<keyword evidence="3" id="KW-1185">Reference proteome</keyword>
<dbReference type="AlphaFoldDB" id="A0A1I6JQ66"/>
<dbReference type="Proteomes" id="UP000199462">
    <property type="component" value="Unassembled WGS sequence"/>
</dbReference>
<evidence type="ECO:0000313" key="3">
    <source>
        <dbReference type="Proteomes" id="UP000199462"/>
    </source>
</evidence>
<accession>A0A1I6JQ66</accession>
<feature type="domain" description="Smr" evidence="1">
    <location>
        <begin position="107"/>
        <end position="177"/>
    </location>
</feature>
<sequence length="180" mass="20869">MSHFKIGDTVETIDDVIKGVVESINDRSVIILSDDGFPLTFDFKELVLISDDIRVSNYEIAKIKKEKEIPKRRKTTVLRTKERTAPKMEVDLHINQLVKNPKAISKFDMLNLQLDTAKRQLDFAISKRIQKIVFIHGVGEGVLKEELGYLFRKYDNVKYYDADYQKYGLGATEVYVFQNF</sequence>
<dbReference type="InterPro" id="IPR002625">
    <property type="entry name" value="Smr_dom"/>
</dbReference>
<proteinExistence type="predicted"/>
<dbReference type="RefSeq" id="WP_091903850.1">
    <property type="nucleotide sequence ID" value="NZ_FOYX01000003.1"/>
</dbReference>
<dbReference type="EMBL" id="FOYX01000003">
    <property type="protein sequence ID" value="SFR81068.1"/>
    <property type="molecule type" value="Genomic_DNA"/>
</dbReference>
<dbReference type="PROSITE" id="PS50828">
    <property type="entry name" value="SMR"/>
    <property type="match status" value="1"/>
</dbReference>
<protein>
    <submittedName>
        <fullName evidence="2">Smr domain-containing protein</fullName>
    </submittedName>
</protein>
<evidence type="ECO:0000313" key="2">
    <source>
        <dbReference type="EMBL" id="SFR81068.1"/>
    </source>
</evidence>
<dbReference type="STRING" id="440514.SAMN04488010_2839"/>
<reference evidence="3" key="1">
    <citation type="submission" date="2016-10" db="EMBL/GenBank/DDBJ databases">
        <authorList>
            <person name="Varghese N."/>
            <person name="Submissions S."/>
        </authorList>
    </citation>
    <scope>NUCLEOTIDE SEQUENCE [LARGE SCALE GENOMIC DNA]</scope>
    <source>
        <strain evidence="3">DSM 19891</strain>
    </source>
</reference>
<organism evidence="2 3">
    <name type="scientific">Maribacter stanieri</name>
    <dbReference type="NCBI Taxonomy" id="440514"/>
    <lineage>
        <taxon>Bacteria</taxon>
        <taxon>Pseudomonadati</taxon>
        <taxon>Bacteroidota</taxon>
        <taxon>Flavobacteriia</taxon>
        <taxon>Flavobacteriales</taxon>
        <taxon>Flavobacteriaceae</taxon>
        <taxon>Maribacter</taxon>
    </lineage>
</organism>
<dbReference type="Pfam" id="PF01713">
    <property type="entry name" value="Smr"/>
    <property type="match status" value="1"/>
</dbReference>
<evidence type="ECO:0000259" key="1">
    <source>
        <dbReference type="PROSITE" id="PS50828"/>
    </source>
</evidence>
<name>A0A1I6JQ66_9FLAO</name>
<gene>
    <name evidence="2" type="ORF">SAMN04488010_2839</name>
</gene>
<dbReference type="Gene3D" id="3.30.1370.110">
    <property type="match status" value="1"/>
</dbReference>
<dbReference type="InterPro" id="IPR036063">
    <property type="entry name" value="Smr_dom_sf"/>
</dbReference>